<keyword evidence="7 8" id="KW-0472">Membrane</keyword>
<dbReference type="GO" id="GO:0009103">
    <property type="term" value="P:lipopolysaccharide biosynthetic process"/>
    <property type="evidence" value="ECO:0007669"/>
    <property type="project" value="UniProtKB-ARBA"/>
</dbReference>
<dbReference type="Proteomes" id="UP000541810">
    <property type="component" value="Unassembled WGS sequence"/>
</dbReference>
<keyword evidence="3" id="KW-0328">Glycosyltransferase</keyword>
<feature type="transmembrane region" description="Helical" evidence="8">
    <location>
        <begin position="21"/>
        <end position="40"/>
    </location>
</feature>
<dbReference type="PANTHER" id="PTHR33908:SF11">
    <property type="entry name" value="MEMBRANE PROTEIN"/>
    <property type="match status" value="1"/>
</dbReference>
<feature type="transmembrane region" description="Helical" evidence="8">
    <location>
        <begin position="481"/>
        <end position="499"/>
    </location>
</feature>
<accession>A0A7X0LJE1</accession>
<sequence>MSEADPPLPAEASGRASSRRPAVIAAAGFLWLLACIWVVHQGGITPAPDSTASLIGLAVIVLESLPLLAAWWLGAAGFGFALRQRGVAQVGVGMAVLLLLQYLAGYVVGYAGAISWGLCVVGVALLVVQVVIAQRSKADELADTQRMHWLSPWWLLGIPGVAMLIVAACCPPGTMWQVEAMGYDVTSYHLQIPREWVAAAKMVELEHNVYAYLPGLMESAYASLMTMRGGDPVGSVYLCQLFHASFALLAAAGVASLLKSYVSESSAAVGGALVLLVPWVIVTGSLAYNEMVVVAFAAVGLSLVAGSAHPCGRTGLSIGLLAGAATLAKLTAAFTVALPLGAVLMWRLLKDRPIRQTIAPTVLCVVVGFAALSPYLARNAAWTGNPVFPFAGSVMGYAHWDEARAERWDAAHMLDQPMGERISSIWRQALGNTGYGALGGAPTPKETKNIARFEREGGVPVFWLAALAGVICAGINRKTRWLAAVLAVVLVGQFVWWLSMTHLQSRFLVVTIVPLCVGTGLLVGKLDGRKLSSSITAGGVIAVLVGLPLTLAALITTWSQATQLATFDGQRVTAPLWFLVDGLPAPHGMNTMQDLELNDLPPGSKVMVVGNNQSLFYMQPEIEYASAFDPSPITAKLSGDVTPAQLVQRLRADGITHLWLGYSELDRLHATYGFDDGVTSTRLHRLVQDWTHVGSPTSPTVLMVVPD</sequence>
<organism evidence="9 10">
    <name type="scientific">Algisphaera agarilytica</name>
    <dbReference type="NCBI Taxonomy" id="1385975"/>
    <lineage>
        <taxon>Bacteria</taxon>
        <taxon>Pseudomonadati</taxon>
        <taxon>Planctomycetota</taxon>
        <taxon>Phycisphaerae</taxon>
        <taxon>Phycisphaerales</taxon>
        <taxon>Phycisphaeraceae</taxon>
        <taxon>Algisphaera</taxon>
    </lineage>
</organism>
<feature type="transmembrane region" description="Helical" evidence="8">
    <location>
        <begin position="110"/>
        <end position="132"/>
    </location>
</feature>
<evidence type="ECO:0000256" key="8">
    <source>
        <dbReference type="SAM" id="Phobius"/>
    </source>
</evidence>
<keyword evidence="10" id="KW-1185">Reference proteome</keyword>
<evidence type="ECO:0000256" key="5">
    <source>
        <dbReference type="ARBA" id="ARBA00022692"/>
    </source>
</evidence>
<evidence type="ECO:0000256" key="6">
    <source>
        <dbReference type="ARBA" id="ARBA00022989"/>
    </source>
</evidence>
<evidence type="ECO:0000256" key="7">
    <source>
        <dbReference type="ARBA" id="ARBA00023136"/>
    </source>
</evidence>
<feature type="transmembrane region" description="Helical" evidence="8">
    <location>
        <begin position="52"/>
        <end position="74"/>
    </location>
</feature>
<evidence type="ECO:0000256" key="4">
    <source>
        <dbReference type="ARBA" id="ARBA00022679"/>
    </source>
</evidence>
<dbReference type="EMBL" id="JACHGY010000001">
    <property type="protein sequence ID" value="MBB6428506.1"/>
    <property type="molecule type" value="Genomic_DNA"/>
</dbReference>
<evidence type="ECO:0000313" key="10">
    <source>
        <dbReference type="Proteomes" id="UP000541810"/>
    </source>
</evidence>
<evidence type="ECO:0008006" key="11">
    <source>
        <dbReference type="Google" id="ProtNLM"/>
    </source>
</evidence>
<feature type="transmembrane region" description="Helical" evidence="8">
    <location>
        <begin position="235"/>
        <end position="258"/>
    </location>
</feature>
<evidence type="ECO:0000256" key="3">
    <source>
        <dbReference type="ARBA" id="ARBA00022676"/>
    </source>
</evidence>
<reference evidence="9 10" key="1">
    <citation type="submission" date="2020-08" db="EMBL/GenBank/DDBJ databases">
        <title>Genomic Encyclopedia of Type Strains, Phase IV (KMG-IV): sequencing the most valuable type-strain genomes for metagenomic binning, comparative biology and taxonomic classification.</title>
        <authorList>
            <person name="Goeker M."/>
        </authorList>
    </citation>
    <scope>NUCLEOTIDE SEQUENCE [LARGE SCALE GENOMIC DNA]</scope>
    <source>
        <strain evidence="9 10">DSM 103725</strain>
    </source>
</reference>
<feature type="transmembrane region" description="Helical" evidence="8">
    <location>
        <begin position="457"/>
        <end position="474"/>
    </location>
</feature>
<evidence type="ECO:0000256" key="2">
    <source>
        <dbReference type="ARBA" id="ARBA00022475"/>
    </source>
</evidence>
<dbReference type="InterPro" id="IPR050297">
    <property type="entry name" value="LipidA_mod_glycosyltrf_83"/>
</dbReference>
<evidence type="ECO:0000256" key="1">
    <source>
        <dbReference type="ARBA" id="ARBA00004651"/>
    </source>
</evidence>
<feature type="transmembrane region" description="Helical" evidence="8">
    <location>
        <begin position="318"/>
        <end position="346"/>
    </location>
</feature>
<feature type="transmembrane region" description="Helical" evidence="8">
    <location>
        <begin position="153"/>
        <end position="174"/>
    </location>
</feature>
<keyword evidence="6 8" id="KW-1133">Transmembrane helix</keyword>
<protein>
    <recommendedName>
        <fullName evidence="11">Dolichyl-phosphate-mannose-protein mannosyltransferase</fullName>
    </recommendedName>
</protein>
<dbReference type="RefSeq" id="WP_184675710.1">
    <property type="nucleotide sequence ID" value="NZ_JACHGY010000001.1"/>
</dbReference>
<keyword evidence="4" id="KW-0808">Transferase</keyword>
<dbReference type="AlphaFoldDB" id="A0A7X0LJE1"/>
<feature type="transmembrane region" description="Helical" evidence="8">
    <location>
        <begin position="358"/>
        <end position="377"/>
    </location>
</feature>
<feature type="transmembrane region" description="Helical" evidence="8">
    <location>
        <begin position="86"/>
        <end position="104"/>
    </location>
</feature>
<comment type="subcellular location">
    <subcellularLocation>
        <location evidence="1">Cell membrane</location>
        <topology evidence="1">Multi-pass membrane protein</topology>
    </subcellularLocation>
</comment>
<comment type="caution">
    <text evidence="9">The sequence shown here is derived from an EMBL/GenBank/DDBJ whole genome shotgun (WGS) entry which is preliminary data.</text>
</comment>
<proteinExistence type="predicted"/>
<feature type="transmembrane region" description="Helical" evidence="8">
    <location>
        <begin position="535"/>
        <end position="558"/>
    </location>
</feature>
<gene>
    <name evidence="9" type="ORF">HNQ40_000312</name>
</gene>
<dbReference type="GO" id="GO:0016763">
    <property type="term" value="F:pentosyltransferase activity"/>
    <property type="evidence" value="ECO:0007669"/>
    <property type="project" value="TreeGrafter"/>
</dbReference>
<keyword evidence="5 8" id="KW-0812">Transmembrane</keyword>
<dbReference type="PANTHER" id="PTHR33908">
    <property type="entry name" value="MANNOSYLTRANSFERASE YKCB-RELATED"/>
    <property type="match status" value="1"/>
</dbReference>
<dbReference type="GO" id="GO:0005886">
    <property type="term" value="C:plasma membrane"/>
    <property type="evidence" value="ECO:0007669"/>
    <property type="project" value="UniProtKB-SubCell"/>
</dbReference>
<keyword evidence="2" id="KW-1003">Cell membrane</keyword>
<feature type="transmembrane region" description="Helical" evidence="8">
    <location>
        <begin position="505"/>
        <end position="523"/>
    </location>
</feature>
<name>A0A7X0LJE1_9BACT</name>
<feature type="transmembrane region" description="Helical" evidence="8">
    <location>
        <begin position="270"/>
        <end position="298"/>
    </location>
</feature>
<evidence type="ECO:0000313" key="9">
    <source>
        <dbReference type="EMBL" id="MBB6428506.1"/>
    </source>
</evidence>